<keyword evidence="1" id="KW-0732">Signal</keyword>
<evidence type="ECO:0000256" key="1">
    <source>
        <dbReference type="SAM" id="SignalP"/>
    </source>
</evidence>
<keyword evidence="4" id="KW-1185">Reference proteome</keyword>
<name>A0A3S4Y5Y7_9ACTN</name>
<sequence length="50" mass="5140">MTTFIRNTKMWAAATLTALSLGAAVLTSTSPATDAAIQRSDVVAVSTLTI</sequence>
<feature type="signal peptide" evidence="1">
    <location>
        <begin position="1"/>
        <end position="23"/>
    </location>
</feature>
<accession>A0A3S4Y5Y7</accession>
<dbReference type="GeneID" id="64408489"/>
<dbReference type="RefSeq" id="WP_014845873.1">
    <property type="nucleotide sequence ID" value="NZ_CAUVFS010000005.1"/>
</dbReference>
<dbReference type="Proteomes" id="UP000273044">
    <property type="component" value="Chromosome"/>
</dbReference>
<dbReference type="AlphaFoldDB" id="A0A3S4Y5Y7"/>
<organism evidence="3 4">
    <name type="scientific">Arachnia propionica</name>
    <dbReference type="NCBI Taxonomy" id="1750"/>
    <lineage>
        <taxon>Bacteria</taxon>
        <taxon>Bacillati</taxon>
        <taxon>Actinomycetota</taxon>
        <taxon>Actinomycetes</taxon>
        <taxon>Propionibacteriales</taxon>
        <taxon>Propionibacteriaceae</taxon>
        <taxon>Arachnia</taxon>
    </lineage>
</organism>
<evidence type="ECO:0000313" key="3">
    <source>
        <dbReference type="EMBL" id="VEH69478.1"/>
    </source>
</evidence>
<reference evidence="3 4" key="1">
    <citation type="submission" date="2018-12" db="EMBL/GenBank/DDBJ databases">
        <authorList>
            <consortium name="Pathogen Informatics"/>
        </authorList>
    </citation>
    <scope>NUCLEOTIDE SEQUENCE [LARGE SCALE GENOMIC DNA]</scope>
    <source>
        <strain evidence="3 4">NCTC12967</strain>
    </source>
</reference>
<feature type="chain" id="PRO_5043188926" evidence="1">
    <location>
        <begin position="24"/>
        <end position="50"/>
    </location>
</feature>
<dbReference type="EMBL" id="CP072385">
    <property type="protein sequence ID" value="QUC10473.1"/>
    <property type="molecule type" value="Genomic_DNA"/>
</dbReference>
<dbReference type="Proteomes" id="UP000677180">
    <property type="component" value="Chromosome"/>
</dbReference>
<dbReference type="EMBL" id="LR134406">
    <property type="protein sequence ID" value="VEH69478.1"/>
    <property type="molecule type" value="Genomic_DNA"/>
</dbReference>
<gene>
    <name evidence="2" type="ORF">J5A53_11895</name>
    <name evidence="3" type="ORF">NCTC12967_00747</name>
</gene>
<reference evidence="2" key="2">
    <citation type="submission" date="2021-03" db="EMBL/GenBank/DDBJ databases">
        <title>Human Oral Microbial Genomes.</title>
        <authorList>
            <person name="Johnston C.D."/>
            <person name="Chen T."/>
            <person name="Dewhirst F.E."/>
        </authorList>
    </citation>
    <scope>NUCLEOTIDE SEQUENCE</scope>
    <source>
        <strain evidence="2">F0714</strain>
    </source>
</reference>
<protein>
    <submittedName>
        <fullName evidence="3">Uncharacterized protein</fullName>
    </submittedName>
</protein>
<evidence type="ECO:0000313" key="2">
    <source>
        <dbReference type="EMBL" id="QUC10473.1"/>
    </source>
</evidence>
<proteinExistence type="predicted"/>
<evidence type="ECO:0000313" key="4">
    <source>
        <dbReference type="Proteomes" id="UP000273044"/>
    </source>
</evidence>